<feature type="compositionally biased region" description="Basic residues" evidence="1">
    <location>
        <begin position="231"/>
        <end position="243"/>
    </location>
</feature>
<evidence type="ECO:0000313" key="3">
    <source>
        <dbReference type="Proteomes" id="UP000000763"/>
    </source>
</evidence>
<reference evidence="3" key="2">
    <citation type="journal article" date="2008" name="Nucleic Acids Res.">
        <title>The rice annotation project database (RAP-DB): 2008 update.</title>
        <authorList>
            <consortium name="The rice annotation project (RAP)"/>
        </authorList>
    </citation>
    <scope>GENOME REANNOTATION</scope>
    <source>
        <strain evidence="3">cv. Nipponbare</strain>
    </source>
</reference>
<feature type="compositionally biased region" description="Polar residues" evidence="1">
    <location>
        <begin position="24"/>
        <end position="36"/>
    </location>
</feature>
<feature type="compositionally biased region" description="Low complexity" evidence="1">
    <location>
        <begin position="55"/>
        <end position="69"/>
    </location>
</feature>
<feature type="compositionally biased region" description="Low complexity" evidence="1">
    <location>
        <begin position="210"/>
        <end position="230"/>
    </location>
</feature>
<evidence type="ECO:0000313" key="2">
    <source>
        <dbReference type="EMBL" id="AAM01135.1"/>
    </source>
</evidence>
<reference evidence="3" key="1">
    <citation type="journal article" date="2005" name="Nature">
        <title>The map-based sequence of the rice genome.</title>
        <authorList>
            <consortium name="International rice genome sequencing project (IRGSP)"/>
            <person name="Matsumoto T."/>
            <person name="Wu J."/>
            <person name="Kanamori H."/>
            <person name="Katayose Y."/>
            <person name="Fujisawa M."/>
            <person name="Namiki N."/>
            <person name="Mizuno H."/>
            <person name="Yamamoto K."/>
            <person name="Antonio B.A."/>
            <person name="Baba T."/>
            <person name="Sakata K."/>
            <person name="Nagamura Y."/>
            <person name="Aoki H."/>
            <person name="Arikawa K."/>
            <person name="Arita K."/>
            <person name="Bito T."/>
            <person name="Chiden Y."/>
            <person name="Fujitsuka N."/>
            <person name="Fukunaka R."/>
            <person name="Hamada M."/>
            <person name="Harada C."/>
            <person name="Hayashi A."/>
            <person name="Hijishita S."/>
            <person name="Honda M."/>
            <person name="Hosokawa S."/>
            <person name="Ichikawa Y."/>
            <person name="Idonuma A."/>
            <person name="Iijima M."/>
            <person name="Ikeda M."/>
            <person name="Ikeno M."/>
            <person name="Ito K."/>
            <person name="Ito S."/>
            <person name="Ito T."/>
            <person name="Ito Y."/>
            <person name="Ito Y."/>
            <person name="Iwabuchi A."/>
            <person name="Kamiya K."/>
            <person name="Karasawa W."/>
            <person name="Kurita K."/>
            <person name="Katagiri S."/>
            <person name="Kikuta A."/>
            <person name="Kobayashi H."/>
            <person name="Kobayashi N."/>
            <person name="Machita K."/>
            <person name="Maehara T."/>
            <person name="Masukawa M."/>
            <person name="Mizubayashi T."/>
            <person name="Mukai Y."/>
            <person name="Nagasaki H."/>
            <person name="Nagata Y."/>
            <person name="Naito S."/>
            <person name="Nakashima M."/>
            <person name="Nakama Y."/>
            <person name="Nakamichi Y."/>
            <person name="Nakamura M."/>
            <person name="Meguro A."/>
            <person name="Negishi M."/>
            <person name="Ohta I."/>
            <person name="Ohta T."/>
            <person name="Okamoto M."/>
            <person name="Ono N."/>
            <person name="Saji S."/>
            <person name="Sakaguchi M."/>
            <person name="Sakai K."/>
            <person name="Shibata M."/>
            <person name="Shimokawa T."/>
            <person name="Song J."/>
            <person name="Takazaki Y."/>
            <person name="Terasawa K."/>
            <person name="Tsugane M."/>
            <person name="Tsuji K."/>
            <person name="Ueda S."/>
            <person name="Waki K."/>
            <person name="Yamagata H."/>
            <person name="Yamamoto M."/>
            <person name="Yamamoto S."/>
            <person name="Yamane H."/>
            <person name="Yoshiki S."/>
            <person name="Yoshihara R."/>
            <person name="Yukawa K."/>
            <person name="Zhong H."/>
            <person name="Yano M."/>
            <person name="Yuan Q."/>
            <person name="Ouyang S."/>
            <person name="Liu J."/>
            <person name="Jones K.M."/>
            <person name="Gansberger K."/>
            <person name="Moffat K."/>
            <person name="Hill J."/>
            <person name="Bera J."/>
            <person name="Fadrosh D."/>
            <person name="Jin S."/>
            <person name="Johri S."/>
            <person name="Kim M."/>
            <person name="Overton L."/>
            <person name="Reardon M."/>
            <person name="Tsitrin T."/>
            <person name="Vuong H."/>
            <person name="Weaver B."/>
            <person name="Ciecko A."/>
            <person name="Tallon L."/>
            <person name="Jackson J."/>
            <person name="Pai G."/>
            <person name="Aken S.V."/>
            <person name="Utterback T."/>
            <person name="Reidmuller S."/>
            <person name="Feldblyum T."/>
            <person name="Hsiao J."/>
            <person name="Zismann V."/>
            <person name="Iobst S."/>
            <person name="de Vazeille A.R."/>
            <person name="Buell C.R."/>
            <person name="Ying K."/>
            <person name="Li Y."/>
            <person name="Lu T."/>
            <person name="Huang Y."/>
            <person name="Zhao Q."/>
            <person name="Feng Q."/>
            <person name="Zhang L."/>
            <person name="Zhu J."/>
            <person name="Weng Q."/>
            <person name="Mu J."/>
            <person name="Lu Y."/>
            <person name="Fan D."/>
            <person name="Liu Y."/>
            <person name="Guan J."/>
            <person name="Zhang Y."/>
            <person name="Yu S."/>
            <person name="Liu X."/>
            <person name="Zhang Y."/>
            <person name="Hong G."/>
            <person name="Han B."/>
            <person name="Choisne N."/>
            <person name="Demange N."/>
            <person name="Orjeda G."/>
            <person name="Samain S."/>
            <person name="Cattolico L."/>
            <person name="Pelletier E."/>
            <person name="Couloux A."/>
            <person name="Segurens B."/>
            <person name="Wincker P."/>
            <person name="D'Hont A."/>
            <person name="Scarpelli C."/>
            <person name="Weissenbach J."/>
            <person name="Salanoubat M."/>
            <person name="Quetier F."/>
            <person name="Yu Y."/>
            <person name="Kim H.R."/>
            <person name="Rambo T."/>
            <person name="Currie J."/>
            <person name="Collura K."/>
            <person name="Luo M."/>
            <person name="Yang T."/>
            <person name="Ammiraju J.S.S."/>
            <person name="Engler F."/>
            <person name="Soderlund C."/>
            <person name="Wing R.A."/>
            <person name="Palmer L.E."/>
            <person name="de la Bastide M."/>
            <person name="Spiegel L."/>
            <person name="Nascimento L."/>
            <person name="Zutavern T."/>
            <person name="O'Shaughnessy A."/>
            <person name="Dike S."/>
            <person name="Dedhia N."/>
            <person name="Preston R."/>
            <person name="Balija V."/>
            <person name="McCombie W.R."/>
            <person name="Chow T."/>
            <person name="Chen H."/>
            <person name="Chung M."/>
            <person name="Chen C."/>
            <person name="Shaw J."/>
            <person name="Wu H."/>
            <person name="Hsiao K."/>
            <person name="Chao Y."/>
            <person name="Chu M."/>
            <person name="Cheng C."/>
            <person name="Hour A."/>
            <person name="Lee P."/>
            <person name="Lin S."/>
            <person name="Lin Y."/>
            <person name="Liou J."/>
            <person name="Liu S."/>
            <person name="Hsing Y."/>
            <person name="Raghuvanshi S."/>
            <person name="Mohanty A."/>
            <person name="Bharti A.K."/>
            <person name="Gaur A."/>
            <person name="Gupta V."/>
            <person name="Kumar D."/>
            <person name="Ravi V."/>
            <person name="Vij S."/>
            <person name="Kapur A."/>
            <person name="Khurana P."/>
            <person name="Khurana P."/>
            <person name="Khurana J.P."/>
            <person name="Tyagi A.K."/>
            <person name="Gaikwad K."/>
            <person name="Singh A."/>
            <person name="Dalal V."/>
            <person name="Srivastava S."/>
            <person name="Dixit A."/>
            <person name="Pal A.K."/>
            <person name="Ghazi I.A."/>
            <person name="Yadav M."/>
            <person name="Pandit A."/>
            <person name="Bhargava A."/>
            <person name="Sureshbabu K."/>
            <person name="Batra K."/>
            <person name="Sharma T.R."/>
            <person name="Mohapatra T."/>
            <person name="Singh N.K."/>
            <person name="Messing J."/>
            <person name="Nelson A.B."/>
            <person name="Fuks G."/>
            <person name="Kavchok S."/>
            <person name="Keizer G."/>
            <person name="Linton E."/>
            <person name="Llaca V."/>
            <person name="Song R."/>
            <person name="Tanyolac B."/>
            <person name="Young S."/>
            <person name="Ho-Il K."/>
            <person name="Hahn J.H."/>
            <person name="Sangsakoo G."/>
            <person name="Vanavichit A."/>
            <person name="de Mattos Luiz.A.T."/>
            <person name="Zimmer P.D."/>
            <person name="Malone G."/>
            <person name="Dellagostin O."/>
            <person name="de Oliveira A.C."/>
            <person name="Bevan M."/>
            <person name="Bancroft I."/>
            <person name="Minx P."/>
            <person name="Cordum H."/>
            <person name="Wilson R."/>
            <person name="Cheng Z."/>
            <person name="Jin W."/>
            <person name="Jiang J."/>
            <person name="Leong S.A."/>
            <person name="Iwama H."/>
            <person name="Gojobori T."/>
            <person name="Itoh T."/>
            <person name="Niimura Y."/>
            <person name="Fujii Y."/>
            <person name="Habara T."/>
            <person name="Sakai H."/>
            <person name="Sato Y."/>
            <person name="Wilson G."/>
            <person name="Kumar K."/>
            <person name="McCouch S."/>
            <person name="Juretic N."/>
            <person name="Hoen D."/>
            <person name="Wright S."/>
            <person name="Bruskiewich R."/>
            <person name="Bureau T."/>
            <person name="Miyao A."/>
            <person name="Hirochika H."/>
            <person name="Nishikawa T."/>
            <person name="Kadowaki K."/>
            <person name="Sugiura M."/>
            <person name="Burr B."/>
            <person name="Sasaki T."/>
        </authorList>
    </citation>
    <scope>NUCLEOTIDE SEQUENCE [LARGE SCALE GENOMIC DNA]</scope>
    <source>
        <strain evidence="3">cv. Nipponbare</strain>
    </source>
</reference>
<dbReference type="EMBL" id="AC108884">
    <property type="protein sequence ID" value="AAM01135.1"/>
    <property type="molecule type" value="Genomic_DNA"/>
</dbReference>
<feature type="region of interest" description="Disordered" evidence="1">
    <location>
        <begin position="1"/>
        <end position="144"/>
    </location>
</feature>
<accession>Q8S5P7</accession>
<protein>
    <submittedName>
        <fullName evidence="2">Uncharacterized protein</fullName>
    </submittedName>
</protein>
<name>Q8S5P7_ORYSJ</name>
<dbReference type="AlphaFoldDB" id="Q8S5P7"/>
<feature type="compositionally biased region" description="Pro residues" evidence="1">
    <location>
        <begin position="38"/>
        <end position="50"/>
    </location>
</feature>
<feature type="compositionally biased region" description="Pro residues" evidence="1">
    <location>
        <begin position="190"/>
        <end position="204"/>
    </location>
</feature>
<proteinExistence type="predicted"/>
<feature type="compositionally biased region" description="Basic and acidic residues" evidence="1">
    <location>
        <begin position="78"/>
        <end position="87"/>
    </location>
</feature>
<organism evidence="2 3">
    <name type="scientific">Oryza sativa subsp. japonica</name>
    <name type="common">Rice</name>
    <dbReference type="NCBI Taxonomy" id="39947"/>
    <lineage>
        <taxon>Eukaryota</taxon>
        <taxon>Viridiplantae</taxon>
        <taxon>Streptophyta</taxon>
        <taxon>Embryophyta</taxon>
        <taxon>Tracheophyta</taxon>
        <taxon>Spermatophyta</taxon>
        <taxon>Magnoliopsida</taxon>
        <taxon>Liliopsida</taxon>
        <taxon>Poales</taxon>
        <taxon>Poaceae</taxon>
        <taxon>BOP clade</taxon>
        <taxon>Oryzoideae</taxon>
        <taxon>Oryzeae</taxon>
        <taxon>Oryzinae</taxon>
        <taxon>Oryza</taxon>
        <taxon>Oryza sativa</taxon>
    </lineage>
</organism>
<feature type="region of interest" description="Disordered" evidence="1">
    <location>
        <begin position="167"/>
        <end position="275"/>
    </location>
</feature>
<evidence type="ECO:0000256" key="1">
    <source>
        <dbReference type="SAM" id="MobiDB-lite"/>
    </source>
</evidence>
<feature type="compositionally biased region" description="Basic and acidic residues" evidence="1">
    <location>
        <begin position="244"/>
        <end position="275"/>
    </location>
</feature>
<sequence length="275" mass="30222">MASMHARTHAAKHAPTRRHHRSVQAGTSETSRVQLNPPQEPEPTKPPQIPPSKNKPLPTLPLRLRLYTARTRKKRDWIRRSEREEIPSRQSPVAHEAAGRRERRRVAYTLGPIRTGKEEEEEAGGGSAAAPRGRRRRGEARSSASLPLLWRRWSGWGAGGGGGGVWGWGTQVVEWSAQRRGGKGNSFSAPQPPRASSPPWPPAHCRPNDAAIARATTSLSSASATPTSHSRILHHHPPSHGHHRCGEGVGREELWDGPSERRGREGERGERGGRG</sequence>
<gene>
    <name evidence="2" type="primary">OSJNBb0058B20.17</name>
</gene>
<feature type="compositionally biased region" description="Basic residues" evidence="1">
    <location>
        <begin position="1"/>
        <end position="22"/>
    </location>
</feature>
<dbReference type="Proteomes" id="UP000000763">
    <property type="component" value="Chromosome 10"/>
</dbReference>